<dbReference type="GO" id="GO:0042026">
    <property type="term" value="P:protein refolding"/>
    <property type="evidence" value="ECO:0007669"/>
    <property type="project" value="TreeGrafter"/>
</dbReference>
<evidence type="ECO:0000256" key="1">
    <source>
        <dbReference type="ARBA" id="ARBA00022723"/>
    </source>
</evidence>
<protein>
    <recommendedName>
        <fullName evidence="6">J domain-containing protein</fullName>
    </recommendedName>
</protein>
<sequence length="302" mass="33096">MSKDYYKILGIDKNASESDIKKAFRTLAQKYHPDKHGGDEKKFKEANEAYQVLSDKQKRAQYDQFGSEGPNMSGFGGQGFGGFGFSGFRQRTNGNVEFDFSNVDIDDILSQFGMGGFGGFGRRRGKDAQIHVELTFKEAVMGVEKEVEVPDLSSGNDNGKNKKVKITIPSGVDSGQRLRLSGYGFPSKVSGGEFGDLYLVMVVKPHPTLHREGKHLITHLDVKLTDALLGGEYKVATLDGNVSIKIPEGLQPGQILRVRGKGVRSHGMFGHGDLLIKTKIIIPKKLSKEGKNAVETMKNEGL</sequence>
<dbReference type="STRING" id="1801766.A2997_00360"/>
<dbReference type="PRINTS" id="PR00625">
    <property type="entry name" value="JDOMAIN"/>
</dbReference>
<dbReference type="EMBL" id="MFUQ01000015">
    <property type="protein sequence ID" value="OGI83541.1"/>
    <property type="molecule type" value="Genomic_DNA"/>
</dbReference>
<dbReference type="SUPFAM" id="SSF46565">
    <property type="entry name" value="Chaperone J-domain"/>
    <property type="match status" value="1"/>
</dbReference>
<dbReference type="InterPro" id="IPR002939">
    <property type="entry name" value="DnaJ_C"/>
</dbReference>
<evidence type="ECO:0000313" key="7">
    <source>
        <dbReference type="EMBL" id="OGI83541.1"/>
    </source>
</evidence>
<dbReference type="FunFam" id="2.60.260.20:FF:000005">
    <property type="entry name" value="Chaperone protein dnaJ 1, mitochondrial"/>
    <property type="match status" value="1"/>
</dbReference>
<dbReference type="PANTHER" id="PTHR43096">
    <property type="entry name" value="DNAJ HOMOLOG 1, MITOCHONDRIAL-RELATED"/>
    <property type="match status" value="1"/>
</dbReference>
<dbReference type="InterPro" id="IPR018253">
    <property type="entry name" value="DnaJ_domain_CS"/>
</dbReference>
<dbReference type="InterPro" id="IPR008971">
    <property type="entry name" value="HSP40/DnaJ_pept-bd"/>
</dbReference>
<dbReference type="Pfam" id="PF01556">
    <property type="entry name" value="DnaJ_C"/>
    <property type="match status" value="1"/>
</dbReference>
<dbReference type="SUPFAM" id="SSF49493">
    <property type="entry name" value="HSP40/DnaJ peptide-binding domain"/>
    <property type="match status" value="2"/>
</dbReference>
<dbReference type="InterPro" id="IPR001623">
    <property type="entry name" value="DnaJ_domain"/>
</dbReference>
<dbReference type="Gene3D" id="1.10.287.110">
    <property type="entry name" value="DnaJ domain"/>
    <property type="match status" value="1"/>
</dbReference>
<comment type="caution">
    <text evidence="7">The sequence shown here is derived from an EMBL/GenBank/DDBJ whole genome shotgun (WGS) entry which is preliminary data.</text>
</comment>
<dbReference type="PROSITE" id="PS00636">
    <property type="entry name" value="DNAJ_1"/>
    <property type="match status" value="1"/>
</dbReference>
<evidence type="ECO:0000256" key="3">
    <source>
        <dbReference type="ARBA" id="ARBA00022771"/>
    </source>
</evidence>
<accession>A0A1F6WNS0</accession>
<gene>
    <name evidence="7" type="ORF">A2997_00360</name>
</gene>
<evidence type="ECO:0000313" key="8">
    <source>
        <dbReference type="Proteomes" id="UP000179448"/>
    </source>
</evidence>
<dbReference type="SMART" id="SM00271">
    <property type="entry name" value="DnaJ"/>
    <property type="match status" value="1"/>
</dbReference>
<name>A0A1F6WNS0_9BACT</name>
<feature type="domain" description="J" evidence="6">
    <location>
        <begin position="4"/>
        <end position="66"/>
    </location>
</feature>
<keyword evidence="3" id="KW-0863">Zinc-finger</keyword>
<dbReference type="Proteomes" id="UP000179448">
    <property type="component" value="Unassembled WGS sequence"/>
</dbReference>
<dbReference type="InterPro" id="IPR036869">
    <property type="entry name" value="J_dom_sf"/>
</dbReference>
<keyword evidence="4" id="KW-0862">Zinc</keyword>
<evidence type="ECO:0000256" key="5">
    <source>
        <dbReference type="ARBA" id="ARBA00023186"/>
    </source>
</evidence>
<dbReference type="GO" id="GO:0005737">
    <property type="term" value="C:cytoplasm"/>
    <property type="evidence" value="ECO:0007669"/>
    <property type="project" value="TreeGrafter"/>
</dbReference>
<dbReference type="Gene3D" id="2.60.260.20">
    <property type="entry name" value="Urease metallochaperone UreE, N-terminal domain"/>
    <property type="match status" value="2"/>
</dbReference>
<dbReference type="PROSITE" id="PS50076">
    <property type="entry name" value="DNAJ_2"/>
    <property type="match status" value="1"/>
</dbReference>
<dbReference type="CDD" id="cd06257">
    <property type="entry name" value="DnaJ"/>
    <property type="match status" value="1"/>
</dbReference>
<evidence type="ECO:0000259" key="6">
    <source>
        <dbReference type="PROSITE" id="PS50076"/>
    </source>
</evidence>
<dbReference type="CDD" id="cd10747">
    <property type="entry name" value="DnaJ_C"/>
    <property type="match status" value="1"/>
</dbReference>
<dbReference type="Pfam" id="PF00226">
    <property type="entry name" value="DnaJ"/>
    <property type="match status" value="1"/>
</dbReference>
<proteinExistence type="predicted"/>
<organism evidence="7 8">
    <name type="scientific">Candidatus Nomurabacteria bacterium RIFCSPLOWO2_01_FULL_36_10b</name>
    <dbReference type="NCBI Taxonomy" id="1801766"/>
    <lineage>
        <taxon>Bacteria</taxon>
        <taxon>Candidatus Nomuraibacteriota</taxon>
    </lineage>
</organism>
<keyword evidence="5" id="KW-0143">Chaperone</keyword>
<dbReference type="AlphaFoldDB" id="A0A1F6WNS0"/>
<keyword evidence="2" id="KW-0677">Repeat</keyword>
<dbReference type="GO" id="GO:0008270">
    <property type="term" value="F:zinc ion binding"/>
    <property type="evidence" value="ECO:0007669"/>
    <property type="project" value="UniProtKB-KW"/>
</dbReference>
<dbReference type="FunFam" id="2.60.260.20:FF:000009">
    <property type="entry name" value="Putative Mitochondrial DnaJ chaperone"/>
    <property type="match status" value="1"/>
</dbReference>
<reference evidence="7 8" key="1">
    <citation type="journal article" date="2016" name="Nat. Commun.">
        <title>Thousands of microbial genomes shed light on interconnected biogeochemical processes in an aquifer system.</title>
        <authorList>
            <person name="Anantharaman K."/>
            <person name="Brown C.T."/>
            <person name="Hug L.A."/>
            <person name="Sharon I."/>
            <person name="Castelle C.J."/>
            <person name="Probst A.J."/>
            <person name="Thomas B.C."/>
            <person name="Singh A."/>
            <person name="Wilkins M.J."/>
            <person name="Karaoz U."/>
            <person name="Brodie E.L."/>
            <person name="Williams K.H."/>
            <person name="Hubbard S.S."/>
            <person name="Banfield J.F."/>
        </authorList>
    </citation>
    <scope>NUCLEOTIDE SEQUENCE [LARGE SCALE GENOMIC DNA]</scope>
</reference>
<evidence type="ECO:0000256" key="4">
    <source>
        <dbReference type="ARBA" id="ARBA00022833"/>
    </source>
</evidence>
<dbReference type="GO" id="GO:0051082">
    <property type="term" value="F:unfolded protein binding"/>
    <property type="evidence" value="ECO:0007669"/>
    <property type="project" value="InterPro"/>
</dbReference>
<keyword evidence="1" id="KW-0479">Metal-binding</keyword>
<dbReference type="PANTHER" id="PTHR43096:SF48">
    <property type="entry name" value="CHAPERONE PROTEIN DNAJ"/>
    <property type="match status" value="1"/>
</dbReference>
<evidence type="ECO:0000256" key="2">
    <source>
        <dbReference type="ARBA" id="ARBA00022737"/>
    </source>
</evidence>